<evidence type="ECO:0000256" key="10">
    <source>
        <dbReference type="ARBA" id="ARBA00048540"/>
    </source>
</evidence>
<dbReference type="Gene3D" id="3.10.520.10">
    <property type="entry name" value="ApbE-like domains"/>
    <property type="match status" value="1"/>
</dbReference>
<comment type="cofactor">
    <cofactor evidence="12">
        <name>Mg(2+)</name>
        <dbReference type="ChEBI" id="CHEBI:18420"/>
    </cofactor>
    <cofactor evidence="12">
        <name>Mn(2+)</name>
        <dbReference type="ChEBI" id="CHEBI:29035"/>
    </cofactor>
    <text evidence="12">Magnesium. Can also use manganese.</text>
</comment>
<dbReference type="AlphaFoldDB" id="A0A6N7ET32"/>
<evidence type="ECO:0000256" key="1">
    <source>
        <dbReference type="ARBA" id="ARBA00008282"/>
    </source>
</evidence>
<dbReference type="EC" id="2.7.1.180" evidence="2 11"/>
<organism evidence="13 14">
    <name type="scientific">Ostreibacterium oceani</name>
    <dbReference type="NCBI Taxonomy" id="2654998"/>
    <lineage>
        <taxon>Bacteria</taxon>
        <taxon>Pseudomonadati</taxon>
        <taxon>Pseudomonadota</taxon>
        <taxon>Gammaproteobacteria</taxon>
        <taxon>Cardiobacteriales</taxon>
        <taxon>Ostreibacteriaceae</taxon>
        <taxon>Ostreibacterium</taxon>
    </lineage>
</organism>
<dbReference type="InterPro" id="IPR024932">
    <property type="entry name" value="ApbE"/>
</dbReference>
<evidence type="ECO:0000313" key="13">
    <source>
        <dbReference type="EMBL" id="MPV85711.1"/>
    </source>
</evidence>
<evidence type="ECO:0000313" key="14">
    <source>
        <dbReference type="Proteomes" id="UP000471298"/>
    </source>
</evidence>
<comment type="caution">
    <text evidence="13">The sequence shown here is derived from an EMBL/GenBank/DDBJ whole genome shotgun (WGS) entry which is preliminary data.</text>
</comment>
<evidence type="ECO:0000256" key="7">
    <source>
        <dbReference type="ARBA" id="ARBA00022827"/>
    </source>
</evidence>
<evidence type="ECO:0000256" key="4">
    <source>
        <dbReference type="ARBA" id="ARBA00022630"/>
    </source>
</evidence>
<dbReference type="Proteomes" id="UP000471298">
    <property type="component" value="Unassembled WGS sequence"/>
</dbReference>
<dbReference type="InterPro" id="IPR003374">
    <property type="entry name" value="ApbE-like_sf"/>
</dbReference>
<gene>
    <name evidence="13" type="ORF">GCU85_03025</name>
</gene>
<keyword evidence="5 11" id="KW-0808">Transferase</keyword>
<accession>A0A6N7ET32</accession>
<keyword evidence="7 11" id="KW-0274">FAD</keyword>
<evidence type="ECO:0000256" key="9">
    <source>
        <dbReference type="ARBA" id="ARBA00031306"/>
    </source>
</evidence>
<feature type="binding site" evidence="12">
    <location>
        <position position="295"/>
    </location>
    <ligand>
        <name>Mg(2+)</name>
        <dbReference type="ChEBI" id="CHEBI:18420"/>
    </ligand>
</feature>
<feature type="binding site" evidence="12">
    <location>
        <position position="299"/>
    </location>
    <ligand>
        <name>Mg(2+)</name>
        <dbReference type="ChEBI" id="CHEBI:18420"/>
    </ligand>
</feature>
<evidence type="ECO:0000256" key="8">
    <source>
        <dbReference type="ARBA" id="ARBA00022842"/>
    </source>
</evidence>
<evidence type="ECO:0000256" key="6">
    <source>
        <dbReference type="ARBA" id="ARBA00022723"/>
    </source>
</evidence>
<keyword evidence="14" id="KW-1185">Reference proteome</keyword>
<evidence type="ECO:0000256" key="3">
    <source>
        <dbReference type="ARBA" id="ARBA00016337"/>
    </source>
</evidence>
<dbReference type="SUPFAM" id="SSF143631">
    <property type="entry name" value="ApbE-like"/>
    <property type="match status" value="1"/>
</dbReference>
<dbReference type="InParanoid" id="A0A6N7ET32"/>
<feature type="binding site" evidence="12">
    <location>
        <position position="178"/>
    </location>
    <ligand>
        <name>Mg(2+)</name>
        <dbReference type="ChEBI" id="CHEBI:18420"/>
    </ligand>
</feature>
<proteinExistence type="inferred from homology"/>
<dbReference type="GO" id="GO:0046872">
    <property type="term" value="F:metal ion binding"/>
    <property type="evidence" value="ECO:0007669"/>
    <property type="project" value="UniProtKB-UniRule"/>
</dbReference>
<name>A0A6N7ET32_9GAMM</name>
<dbReference type="FunCoup" id="A0A6N7ET32">
    <property type="interactions" value="85"/>
</dbReference>
<dbReference type="GO" id="GO:0016740">
    <property type="term" value="F:transferase activity"/>
    <property type="evidence" value="ECO:0007669"/>
    <property type="project" value="UniProtKB-UniRule"/>
</dbReference>
<protein>
    <recommendedName>
        <fullName evidence="3 11">FAD:protein FMN transferase</fullName>
        <ecNumber evidence="2 11">2.7.1.180</ecNumber>
    </recommendedName>
    <alternativeName>
        <fullName evidence="9 11">Flavin transferase</fullName>
    </alternativeName>
</protein>
<evidence type="ECO:0000256" key="5">
    <source>
        <dbReference type="ARBA" id="ARBA00022679"/>
    </source>
</evidence>
<dbReference type="EMBL" id="WHNW01000002">
    <property type="protein sequence ID" value="MPV85711.1"/>
    <property type="molecule type" value="Genomic_DNA"/>
</dbReference>
<evidence type="ECO:0000256" key="12">
    <source>
        <dbReference type="PIRSR" id="PIRSR006268-2"/>
    </source>
</evidence>
<keyword evidence="8 11" id="KW-0460">Magnesium</keyword>
<keyword evidence="6 11" id="KW-0479">Metal-binding</keyword>
<reference evidence="13 14" key="1">
    <citation type="submission" date="2019-10" db="EMBL/GenBank/DDBJ databases">
        <title>Cardiobacteriales fam. a chemoheterotrophic member of the order Cardiobacteriales, and proposal of Cardiobacteriales fam. nov.</title>
        <authorList>
            <person name="Wang C."/>
        </authorList>
    </citation>
    <scope>NUCLEOTIDE SEQUENCE [LARGE SCALE GENOMIC DNA]</scope>
    <source>
        <strain evidence="13 14">ML27</strain>
    </source>
</reference>
<dbReference type="PIRSF" id="PIRSF006268">
    <property type="entry name" value="ApbE"/>
    <property type="match status" value="1"/>
</dbReference>
<dbReference type="PANTHER" id="PTHR30040">
    <property type="entry name" value="THIAMINE BIOSYNTHESIS LIPOPROTEIN APBE"/>
    <property type="match status" value="1"/>
</dbReference>
<sequence length="353" mass="39671">MHHHTMLKPLTGLFFTLSFFLASCDRVEPIHTIVGFAQGTTYSIKFWQPEFEPDNIHEIQRLVDDEIARIDQLISNYRDDSVIAAFNQMKIANRPIQLDAEILALLDKAEQVYQQSNGCYDPTIKPLFDLWGFKDKTLAIPPEKTLTHTLDAIGFDRFIRQGDTFTKPHPQMTIDLSAIGQGYAIEQLATLLSQQNIHNYLIEIGGEMLISGAKPDSKPWRIGIERPAPNSQTFDEVIELVGTGPLAVMTSGTYRHYYDKDGKKYSHILDPRTGKPVEHDTVSVVVLLNDATYADAWSTALLCLGSEAGMTVANNANIPAIFYRLNNDNSQNNALIRLTSHAINQDNAPWRIE</sequence>
<evidence type="ECO:0000256" key="2">
    <source>
        <dbReference type="ARBA" id="ARBA00011955"/>
    </source>
</evidence>
<dbReference type="Pfam" id="PF02424">
    <property type="entry name" value="ApbE"/>
    <property type="match status" value="1"/>
</dbReference>
<evidence type="ECO:0000256" key="11">
    <source>
        <dbReference type="PIRNR" id="PIRNR006268"/>
    </source>
</evidence>
<dbReference type="PANTHER" id="PTHR30040:SF2">
    <property type="entry name" value="FAD:PROTEIN FMN TRANSFERASE"/>
    <property type="match status" value="1"/>
</dbReference>
<comment type="similarity">
    <text evidence="1 11">Belongs to the ApbE family.</text>
</comment>
<keyword evidence="4 11" id="KW-0285">Flavoprotein</keyword>
<comment type="catalytic activity">
    <reaction evidence="10 11">
        <text>L-threonyl-[protein] + FAD = FMN-L-threonyl-[protein] + AMP + H(+)</text>
        <dbReference type="Rhea" id="RHEA:36847"/>
        <dbReference type="Rhea" id="RHEA-COMP:11060"/>
        <dbReference type="Rhea" id="RHEA-COMP:11061"/>
        <dbReference type="ChEBI" id="CHEBI:15378"/>
        <dbReference type="ChEBI" id="CHEBI:30013"/>
        <dbReference type="ChEBI" id="CHEBI:57692"/>
        <dbReference type="ChEBI" id="CHEBI:74257"/>
        <dbReference type="ChEBI" id="CHEBI:456215"/>
        <dbReference type="EC" id="2.7.1.180"/>
    </reaction>
</comment>